<feature type="transmembrane region" description="Helical" evidence="1">
    <location>
        <begin position="411"/>
        <end position="435"/>
    </location>
</feature>
<name>A0A2S0VY77_9ALTE</name>
<feature type="transmembrane region" description="Helical" evidence="1">
    <location>
        <begin position="232"/>
        <end position="258"/>
    </location>
</feature>
<proteinExistence type="predicted"/>
<organism evidence="2 3">
    <name type="scientific">Saccharobesus litoralis</name>
    <dbReference type="NCBI Taxonomy" id="2172099"/>
    <lineage>
        <taxon>Bacteria</taxon>
        <taxon>Pseudomonadati</taxon>
        <taxon>Pseudomonadota</taxon>
        <taxon>Gammaproteobacteria</taxon>
        <taxon>Alteromonadales</taxon>
        <taxon>Alteromonadaceae</taxon>
        <taxon>Saccharobesus</taxon>
    </lineage>
</organism>
<feature type="transmembrane region" description="Helical" evidence="1">
    <location>
        <begin position="302"/>
        <end position="322"/>
    </location>
</feature>
<dbReference type="SUPFAM" id="SSF103473">
    <property type="entry name" value="MFS general substrate transporter"/>
    <property type="match status" value="1"/>
</dbReference>
<gene>
    <name evidence="2" type="ORF">C2869_21925</name>
</gene>
<keyword evidence="1" id="KW-0812">Transmembrane</keyword>
<evidence type="ECO:0000313" key="2">
    <source>
        <dbReference type="EMBL" id="AWB69164.1"/>
    </source>
</evidence>
<keyword evidence="3" id="KW-1185">Reference proteome</keyword>
<dbReference type="Pfam" id="PF13347">
    <property type="entry name" value="MFS_2"/>
    <property type="match status" value="1"/>
</dbReference>
<reference evidence="2 3" key="1">
    <citation type="submission" date="2018-01" db="EMBL/GenBank/DDBJ databases">
        <title>Genome sequence of a Cantenovulum-like bacteria.</title>
        <authorList>
            <person name="Tan W.R."/>
            <person name="Lau N.-S."/>
            <person name="Go F."/>
            <person name="Amirul A.-A.A."/>
        </authorList>
    </citation>
    <scope>NUCLEOTIDE SEQUENCE [LARGE SCALE GENOMIC DNA]</scope>
    <source>
        <strain evidence="2 3">CCB-QB4</strain>
        <plasmid evidence="3">Plasmid unnamed1</plasmid>
    </source>
</reference>
<feature type="transmembrane region" description="Helical" evidence="1">
    <location>
        <begin position="270"/>
        <end position="295"/>
    </location>
</feature>
<feature type="transmembrane region" description="Helical" evidence="1">
    <location>
        <begin position="334"/>
        <end position="357"/>
    </location>
</feature>
<dbReference type="EMBL" id="CP026605">
    <property type="protein sequence ID" value="AWB69164.1"/>
    <property type="molecule type" value="Genomic_DNA"/>
</dbReference>
<dbReference type="OrthoDB" id="181905at2"/>
<feature type="transmembrane region" description="Helical" evidence="1">
    <location>
        <begin position="40"/>
        <end position="57"/>
    </location>
</feature>
<sequence length="440" mass="48046">MVNLRHKIAIGSGFFALFFVGHGIGALAIPYYQMILGVDPFYLGIILTLPILISALLSPRIGLNIMRLGQAGISNRLGILAFGWGAALSFGLLWTVPVAWSLNAKLIYLLVVSVVFSLCATYLTIYIRSIAYNLADSAQNATHVMGFTSIFEKLGSIIYFWLFPMAQLSLFADIHMGMQWVGWLTSIGLIGGLATVAAILSDDLLLKPCHAKQTEPQKINTPQLSPSLHKRLIILLILLFIQCGLIGFCISFDFYILVYFVDNGDIGQGAFWKGVLSSAYAILGLISIPIVIHCVKRFGKLACLRAIYVISIVGGASKWFIYAPGNQNWLVLDALLGVWIWTAVSAVIPALLADICIEHKAKTQQKIEAFIASRQHFILQVSAVFAFLVSGLTLNSIGFDAANGIEQSTDALWLMRVILAAGSVIFSAIPLYFLVQLKKA</sequence>
<feature type="transmembrane region" description="Helical" evidence="1">
    <location>
        <begin position="12"/>
        <end position="34"/>
    </location>
</feature>
<evidence type="ECO:0000256" key="1">
    <source>
        <dbReference type="SAM" id="Phobius"/>
    </source>
</evidence>
<protein>
    <submittedName>
        <fullName evidence="2">Sodium:melibiose symporter</fullName>
    </submittedName>
</protein>
<keyword evidence="1" id="KW-1133">Transmembrane helix</keyword>
<feature type="transmembrane region" description="Helical" evidence="1">
    <location>
        <begin position="77"/>
        <end position="100"/>
    </location>
</feature>
<dbReference type="Proteomes" id="UP000244441">
    <property type="component" value="Plasmid unnamed1"/>
</dbReference>
<feature type="transmembrane region" description="Helical" evidence="1">
    <location>
        <begin position="377"/>
        <end position="399"/>
    </location>
</feature>
<dbReference type="KEGG" id="cate:C2869_21925"/>
<dbReference type="Gene3D" id="1.20.1250.20">
    <property type="entry name" value="MFS general substrate transporter like domains"/>
    <property type="match status" value="2"/>
</dbReference>
<keyword evidence="2" id="KW-0614">Plasmid</keyword>
<evidence type="ECO:0000313" key="3">
    <source>
        <dbReference type="Proteomes" id="UP000244441"/>
    </source>
</evidence>
<dbReference type="InterPro" id="IPR036259">
    <property type="entry name" value="MFS_trans_sf"/>
</dbReference>
<keyword evidence="1" id="KW-0472">Membrane</keyword>
<feature type="transmembrane region" description="Helical" evidence="1">
    <location>
        <begin position="180"/>
        <end position="200"/>
    </location>
</feature>
<dbReference type="AlphaFoldDB" id="A0A2S0VY77"/>
<geneLocation type="plasmid" evidence="2">
    <name>unnamed1</name>
</geneLocation>
<feature type="transmembrane region" description="Helical" evidence="1">
    <location>
        <begin position="106"/>
        <end position="127"/>
    </location>
</feature>
<accession>A0A2S0VY77</accession>
<dbReference type="RefSeq" id="WP_108605201.1">
    <property type="nucleotide sequence ID" value="NZ_CP026605.1"/>
</dbReference>